<dbReference type="STRING" id="1235802.C823_02258"/>
<dbReference type="EMBL" id="AQFT01000068">
    <property type="protein sequence ID" value="EMZ27589.1"/>
    <property type="molecule type" value="Genomic_DNA"/>
</dbReference>
<evidence type="ECO:0000313" key="1">
    <source>
        <dbReference type="EMBL" id="EMZ27589.1"/>
    </source>
</evidence>
<evidence type="ECO:0000313" key="2">
    <source>
        <dbReference type="Proteomes" id="UP000012589"/>
    </source>
</evidence>
<dbReference type="PATRIC" id="fig|1235802.3.peg.2395"/>
<name>N2ASV1_9FIRM</name>
<reference evidence="1 2" key="1">
    <citation type="journal article" date="2014" name="Genome Announc.">
        <title>Draft genome sequences of the altered schaedler flora, a defined bacterial community from gnotobiotic mice.</title>
        <authorList>
            <person name="Wannemuehler M.J."/>
            <person name="Overstreet A.M."/>
            <person name="Ward D.V."/>
            <person name="Phillips G.J."/>
        </authorList>
    </citation>
    <scope>NUCLEOTIDE SEQUENCE [LARGE SCALE GENOMIC DNA]</scope>
    <source>
        <strain evidence="1 2">ASF492</strain>
    </source>
</reference>
<dbReference type="Proteomes" id="UP000012589">
    <property type="component" value="Unassembled WGS sequence"/>
</dbReference>
<gene>
    <name evidence="1" type="ORF">C823_02258</name>
</gene>
<dbReference type="AlphaFoldDB" id="N2ASV1"/>
<dbReference type="HOGENOM" id="CLU_171627_0_0_9"/>
<dbReference type="eggNOG" id="ENOG50330Y9">
    <property type="taxonomic scope" value="Bacteria"/>
</dbReference>
<accession>N2ASV1</accession>
<keyword evidence="2" id="KW-1185">Reference proteome</keyword>
<comment type="caution">
    <text evidence="1">The sequence shown here is derived from an EMBL/GenBank/DDBJ whole genome shotgun (WGS) entry which is preliminary data.</text>
</comment>
<evidence type="ECO:0008006" key="3">
    <source>
        <dbReference type="Google" id="ProtNLM"/>
    </source>
</evidence>
<organism evidence="1 2">
    <name type="scientific">Eubacterium plexicaudatum ASF492</name>
    <dbReference type="NCBI Taxonomy" id="1235802"/>
    <lineage>
        <taxon>Bacteria</taxon>
        <taxon>Bacillati</taxon>
        <taxon>Bacillota</taxon>
        <taxon>Clostridia</taxon>
        <taxon>Eubacteriales</taxon>
        <taxon>Eubacteriaceae</taxon>
        <taxon>Eubacterium</taxon>
    </lineage>
</organism>
<sequence>MKLTMYEIENPEKFLDIVNQCKGSVELVSEQGDRLNLKSELTKYIAISKLFSDNTFINQMELIASDPDDINFLLKYMMEGK</sequence>
<proteinExistence type="predicted"/>
<protein>
    <recommendedName>
        <fullName evidence="3">Polya polymerase</fullName>
    </recommendedName>
</protein>
<dbReference type="OrthoDB" id="1683411at2"/>